<accession>A0ABS1SAG5</accession>
<dbReference type="EMBL" id="JAESHT010000044">
    <property type="protein sequence ID" value="MBL3675736.1"/>
    <property type="molecule type" value="Genomic_DNA"/>
</dbReference>
<name>A0ABS1SAG5_9RHOB</name>
<evidence type="ECO:0000313" key="2">
    <source>
        <dbReference type="Proteomes" id="UP000644749"/>
    </source>
</evidence>
<sequence>MITIIHASEHRAATRFPITMKDVVPANKIIALVGEPEAFDNVLPERGGEIGRSILRVTLLQPRTSAFDVLADCARLFQQLLAEHLGGLQYLRAGSNLPPEQEQGSQSKPVVWSSGEDGSVTAFCLAPVVASSPLLMSLTSDLAARPMLEERRFDFLANAFEGF</sequence>
<organism evidence="1 2">
    <name type="scientific">Paracoccus aerius</name>
    <dbReference type="NCBI Taxonomy" id="1915382"/>
    <lineage>
        <taxon>Bacteria</taxon>
        <taxon>Pseudomonadati</taxon>
        <taxon>Pseudomonadota</taxon>
        <taxon>Alphaproteobacteria</taxon>
        <taxon>Rhodobacterales</taxon>
        <taxon>Paracoccaceae</taxon>
        <taxon>Paracoccus</taxon>
    </lineage>
</organism>
<proteinExistence type="predicted"/>
<dbReference type="RefSeq" id="WP_191313167.1">
    <property type="nucleotide sequence ID" value="NZ_BNCL01000046.1"/>
</dbReference>
<keyword evidence="2" id="KW-1185">Reference proteome</keyword>
<gene>
    <name evidence="1" type="ORF">JL111_19935</name>
</gene>
<protein>
    <submittedName>
        <fullName evidence="1">Uncharacterized protein</fullName>
    </submittedName>
</protein>
<dbReference type="Proteomes" id="UP000644749">
    <property type="component" value="Unassembled WGS sequence"/>
</dbReference>
<evidence type="ECO:0000313" key="1">
    <source>
        <dbReference type="EMBL" id="MBL3675736.1"/>
    </source>
</evidence>
<comment type="caution">
    <text evidence="1">The sequence shown here is derived from an EMBL/GenBank/DDBJ whole genome shotgun (WGS) entry which is preliminary data.</text>
</comment>
<reference evidence="1 2" key="1">
    <citation type="submission" date="2021-01" db="EMBL/GenBank/DDBJ databases">
        <title>011410 draft genome.</title>
        <authorList>
            <person name="Lang L."/>
        </authorList>
    </citation>
    <scope>NUCLEOTIDE SEQUENCE [LARGE SCALE GENOMIC DNA]</scope>
    <source>
        <strain evidence="1 2">KCTC 42845</strain>
    </source>
</reference>